<reference evidence="1 2" key="1">
    <citation type="submission" date="2020-03" db="EMBL/GenBank/DDBJ databases">
        <title>Bradyrhizobium diversity isolated from nodules of Muelleranthus trifoliolatus.</title>
        <authorList>
            <person name="Klepa M."/>
            <person name="Helene L."/>
            <person name="Hungria M."/>
        </authorList>
    </citation>
    <scope>NUCLEOTIDE SEQUENCE [LARGE SCALE GENOMIC DNA]</scope>
    <source>
        <strain evidence="1 2">WSM 1744</strain>
    </source>
</reference>
<gene>
    <name evidence="1" type="ORF">HCN50_19175</name>
</gene>
<protein>
    <recommendedName>
        <fullName evidence="3">Apea-like HEPN domain-containing protein</fullName>
    </recommendedName>
</protein>
<evidence type="ECO:0000313" key="2">
    <source>
        <dbReference type="Proteomes" id="UP000528734"/>
    </source>
</evidence>
<dbReference type="RefSeq" id="WP_171711196.1">
    <property type="nucleotide sequence ID" value="NZ_JAAVLW010000005.1"/>
</dbReference>
<dbReference type="Proteomes" id="UP000528734">
    <property type="component" value="Unassembled WGS sequence"/>
</dbReference>
<dbReference type="EMBL" id="JAAVLW010000005">
    <property type="protein sequence ID" value="NOJ48345.1"/>
    <property type="molecule type" value="Genomic_DNA"/>
</dbReference>
<dbReference type="AlphaFoldDB" id="A0A7Y4M3S6"/>
<comment type="caution">
    <text evidence="1">The sequence shown here is derived from an EMBL/GenBank/DDBJ whole genome shotgun (WGS) entry which is preliminary data.</text>
</comment>
<name>A0A7Y4M3S6_9BRAD</name>
<accession>A0A7Y4M3S6</accession>
<evidence type="ECO:0008006" key="3">
    <source>
        <dbReference type="Google" id="ProtNLM"/>
    </source>
</evidence>
<keyword evidence="2" id="KW-1185">Reference proteome</keyword>
<proteinExistence type="predicted"/>
<organism evidence="1 2">
    <name type="scientific">Bradyrhizobium archetypum</name>
    <dbReference type="NCBI Taxonomy" id="2721160"/>
    <lineage>
        <taxon>Bacteria</taxon>
        <taxon>Pseudomonadati</taxon>
        <taxon>Pseudomonadota</taxon>
        <taxon>Alphaproteobacteria</taxon>
        <taxon>Hyphomicrobiales</taxon>
        <taxon>Nitrobacteraceae</taxon>
        <taxon>Bradyrhizobium</taxon>
    </lineage>
</organism>
<evidence type="ECO:0000313" key="1">
    <source>
        <dbReference type="EMBL" id="NOJ48345.1"/>
    </source>
</evidence>
<sequence length="399" mass="44503">MSDISQANLPDNPSGFIIFMPWVTLPRRVRVGRFRFCPLRLSEIATIVDQSIAAVVEKAVKCYVRRNGQPIESCTIVLRVRGPQLWNIPRRQWNSAVDAAKKLALACLAEQRFFEGHFSPHLNATMFRIIGQGVSAGSDQIAPYFPRRGGGLQIGGLRFKDVVFQRPPQIEGTSCEVINERLLKALDKAERLKCSAARAVNSSLETFLLANAEAPDLDSDSCVTLSAIAFERLVEPVNNTAQGLASAFADHWAPFVSLTVGNAKRIKPDAEYAPEQNSWPIHRKWMKELYEARSATVHRGPRSVFSKNWSAWQHLVLAAFAYPLMIKLRLAEAGLYSPNDRELASFEVFDLLLDSSWGKGWRKPPEWSNILSMAEGTRAFHAAITRAMKKQEGKPSGEG</sequence>